<evidence type="ECO:0000256" key="5">
    <source>
        <dbReference type="ARBA" id="ARBA00023136"/>
    </source>
</evidence>
<dbReference type="InterPro" id="IPR007383">
    <property type="entry name" value="DUF445"/>
</dbReference>
<reference evidence="7 8" key="1">
    <citation type="submission" date="2018-05" db="EMBL/GenBank/DDBJ databases">
        <title>A metagenomic window into the 2 km-deep terrestrial subsurface aquifer revealed taxonomically and functionally diverse microbial community comprising novel uncultured bacterial lineages.</title>
        <authorList>
            <person name="Kadnikov V.V."/>
            <person name="Mardanov A.V."/>
            <person name="Beletsky A.V."/>
            <person name="Banks D."/>
            <person name="Pimenov N.V."/>
            <person name="Frank Y.A."/>
            <person name="Karnachuk O.V."/>
            <person name="Ravin N.V."/>
        </authorList>
    </citation>
    <scope>NUCLEOTIDE SEQUENCE [LARGE SCALE GENOMIC DNA]</scope>
    <source>
        <strain evidence="7">BY5</strain>
    </source>
</reference>
<dbReference type="PANTHER" id="PTHR35791">
    <property type="entry name" value="UPF0754 MEMBRANE PROTEIN YHEB"/>
    <property type="match status" value="1"/>
</dbReference>
<dbReference type="Proteomes" id="UP000252355">
    <property type="component" value="Unassembled WGS sequence"/>
</dbReference>
<evidence type="ECO:0000313" key="7">
    <source>
        <dbReference type="EMBL" id="RCK81380.1"/>
    </source>
</evidence>
<evidence type="ECO:0000256" key="2">
    <source>
        <dbReference type="ARBA" id="ARBA00008053"/>
    </source>
</evidence>
<dbReference type="Pfam" id="PF04286">
    <property type="entry name" value="DUF445"/>
    <property type="match status" value="1"/>
</dbReference>
<keyword evidence="3 6" id="KW-0812">Transmembrane</keyword>
<evidence type="ECO:0000313" key="8">
    <source>
        <dbReference type="Proteomes" id="UP000252355"/>
    </source>
</evidence>
<sequence>MTVWDVLFNPVTMGFVIGGLTNGIAIKMIFRPYRKVGLLGLEWQGLIPKRQPELAAKIATVVTTRLLTREKIVARFADPDVRAAIERLIREMIDRFLEQDLGALGQYLSPSEKTRLAETVAVALGRLGTAIEDWLATDAGHAFVGGLLDQALARCPDEILRHQEVDLDGRCRAYLEEFFGQSDLRAALKQGMARLVVDWANSARALGESLPPEAHEVLQAEMAGLAPVLQERVAQALFSPDNLDKIRRAVREAVEKEMNKPVADPGSFTGIIEMGARAVFKQPILERVEAMFAANVPELKAALTDAETRARFEKALLELLADLLARTPNDLLAGRSAASLDRLLERLTDFAEQGLHKPELREFLARTLAEEIRRLARRPARDLARMAGLPDHFPATWTHALCTDLCRGRISAFLQKEGWWLFDILVNLPIGRVARFANSQLLEQATAIALEHLLQVVSDKAPQVLEAVDMEGIVRTELLGYPPAELEKLVQTISARELRAITWLGGVLGALIGATQLLF</sequence>
<evidence type="ECO:0000256" key="3">
    <source>
        <dbReference type="ARBA" id="ARBA00022692"/>
    </source>
</evidence>
<evidence type="ECO:0008006" key="9">
    <source>
        <dbReference type="Google" id="ProtNLM"/>
    </source>
</evidence>
<dbReference type="AlphaFoldDB" id="A0A367ZTL3"/>
<comment type="similarity">
    <text evidence="2">Belongs to the UPF0754 family.</text>
</comment>
<feature type="transmembrane region" description="Helical" evidence="6">
    <location>
        <begin position="6"/>
        <end position="25"/>
    </location>
</feature>
<dbReference type="PANTHER" id="PTHR35791:SF1">
    <property type="entry name" value="UPF0754 MEMBRANE PROTEIN YHEB"/>
    <property type="match status" value="1"/>
</dbReference>
<evidence type="ECO:0000256" key="1">
    <source>
        <dbReference type="ARBA" id="ARBA00004308"/>
    </source>
</evidence>
<name>A0A367ZTL3_9BACT</name>
<keyword evidence="4 6" id="KW-1133">Transmembrane helix</keyword>
<keyword evidence="5 6" id="KW-0472">Membrane</keyword>
<accession>A0A367ZTL3</accession>
<dbReference type="GO" id="GO:0012505">
    <property type="term" value="C:endomembrane system"/>
    <property type="evidence" value="ECO:0007669"/>
    <property type="project" value="UniProtKB-SubCell"/>
</dbReference>
<comment type="caution">
    <text evidence="7">The sequence shown here is derived from an EMBL/GenBank/DDBJ whole genome shotgun (WGS) entry which is preliminary data.</text>
</comment>
<organism evidence="7 8">
    <name type="scientific">Candidatus Ozemobacter sibiricus</name>
    <dbReference type="NCBI Taxonomy" id="2268124"/>
    <lineage>
        <taxon>Bacteria</taxon>
        <taxon>Candidatus Ozemobacteria</taxon>
        <taxon>Candidatus Ozemobacterales</taxon>
        <taxon>Candidatus Ozemobacteraceae</taxon>
        <taxon>Candidatus Ozemobacter</taxon>
    </lineage>
</organism>
<dbReference type="EMBL" id="QOQW01000002">
    <property type="protein sequence ID" value="RCK81380.1"/>
    <property type="molecule type" value="Genomic_DNA"/>
</dbReference>
<evidence type="ECO:0000256" key="6">
    <source>
        <dbReference type="SAM" id="Phobius"/>
    </source>
</evidence>
<protein>
    <recommendedName>
        <fullName evidence="9">DUF445 domain-containing protein</fullName>
    </recommendedName>
</protein>
<proteinExistence type="inferred from homology"/>
<comment type="subcellular location">
    <subcellularLocation>
        <location evidence="1">Endomembrane system</location>
    </subcellularLocation>
</comment>
<evidence type="ECO:0000256" key="4">
    <source>
        <dbReference type="ARBA" id="ARBA00022989"/>
    </source>
</evidence>
<gene>
    <name evidence="7" type="ORF">OZSIB_2249</name>
</gene>